<dbReference type="AlphaFoldDB" id="A0A0D3ILM2"/>
<dbReference type="GO" id="GO:0005634">
    <property type="term" value="C:nucleus"/>
    <property type="evidence" value="ECO:0007669"/>
    <property type="project" value="UniProtKB-SubCell"/>
</dbReference>
<dbReference type="GO" id="GO:0008270">
    <property type="term" value="F:zinc ion binding"/>
    <property type="evidence" value="ECO:0007669"/>
    <property type="project" value="UniProtKB-KW"/>
</dbReference>
<accession>A0A0D3ILM2</accession>
<dbReference type="PROSITE" id="PS50016">
    <property type="entry name" value="ZF_PHD_2"/>
    <property type="match status" value="1"/>
</dbReference>
<dbReference type="PANTHER" id="PTHR45888:SF4">
    <property type="entry name" value="PHD FINGER PROTEIN 10"/>
    <property type="match status" value="1"/>
</dbReference>
<dbReference type="InterPro" id="IPR013083">
    <property type="entry name" value="Znf_RING/FYVE/PHD"/>
</dbReference>
<sequence length="145" mass="17079">MLECAGCRDRFHLRCLDTNLESKPELWDKWRCLECKQCEVCKKDGSKIRLAICEDCDEGYHIECLDPPLKSFPHRNFKCPKCVKCSSCGTRTAKAWRSDYTMCKPCGTLFRDRRFCAICLSVYKQHETDMVQCDKCRFWIHARCD</sequence>
<dbReference type="STRING" id="2903.R1BR23"/>
<reference evidence="11" key="2">
    <citation type="submission" date="2024-10" db="UniProtKB">
        <authorList>
            <consortium name="EnsemblProtists"/>
        </authorList>
    </citation>
    <scope>IDENTIFICATION</scope>
</reference>
<evidence type="ECO:0000313" key="11">
    <source>
        <dbReference type="EnsemblProtists" id="EOD12157"/>
    </source>
</evidence>
<keyword evidence="3" id="KW-0677">Repeat</keyword>
<keyword evidence="8" id="KW-0539">Nucleus</keyword>
<dbReference type="InterPro" id="IPR011011">
    <property type="entry name" value="Znf_FYVE_PHD"/>
</dbReference>
<dbReference type="SMART" id="SM00249">
    <property type="entry name" value="PHD"/>
    <property type="match status" value="2"/>
</dbReference>
<name>A0A0D3ILM2_EMIH1</name>
<dbReference type="OMA" id="FWIHARC"/>
<dbReference type="Proteomes" id="UP000013827">
    <property type="component" value="Unassembled WGS sequence"/>
</dbReference>
<evidence type="ECO:0000256" key="5">
    <source>
        <dbReference type="ARBA" id="ARBA00022833"/>
    </source>
</evidence>
<evidence type="ECO:0000313" key="12">
    <source>
        <dbReference type="Proteomes" id="UP000013827"/>
    </source>
</evidence>
<evidence type="ECO:0000259" key="10">
    <source>
        <dbReference type="PROSITE" id="PS50016"/>
    </source>
</evidence>
<dbReference type="RefSeq" id="XP_005764586.1">
    <property type="nucleotide sequence ID" value="XM_005764529.1"/>
</dbReference>
<evidence type="ECO:0000256" key="1">
    <source>
        <dbReference type="ARBA" id="ARBA00004123"/>
    </source>
</evidence>
<keyword evidence="7" id="KW-0804">Transcription</keyword>
<reference evidence="12" key="1">
    <citation type="journal article" date="2013" name="Nature">
        <title>Pan genome of the phytoplankton Emiliania underpins its global distribution.</title>
        <authorList>
            <person name="Read B.A."/>
            <person name="Kegel J."/>
            <person name="Klute M.J."/>
            <person name="Kuo A."/>
            <person name="Lefebvre S.C."/>
            <person name="Maumus F."/>
            <person name="Mayer C."/>
            <person name="Miller J."/>
            <person name="Monier A."/>
            <person name="Salamov A."/>
            <person name="Young J."/>
            <person name="Aguilar M."/>
            <person name="Claverie J.M."/>
            <person name="Frickenhaus S."/>
            <person name="Gonzalez K."/>
            <person name="Herman E.K."/>
            <person name="Lin Y.C."/>
            <person name="Napier J."/>
            <person name="Ogata H."/>
            <person name="Sarno A.F."/>
            <person name="Shmutz J."/>
            <person name="Schroeder D."/>
            <person name="de Vargas C."/>
            <person name="Verret F."/>
            <person name="von Dassow P."/>
            <person name="Valentin K."/>
            <person name="Van de Peer Y."/>
            <person name="Wheeler G."/>
            <person name="Dacks J.B."/>
            <person name="Delwiche C.F."/>
            <person name="Dyhrman S.T."/>
            <person name="Glockner G."/>
            <person name="John U."/>
            <person name="Richards T."/>
            <person name="Worden A.Z."/>
            <person name="Zhang X."/>
            <person name="Grigoriev I.V."/>
            <person name="Allen A.E."/>
            <person name="Bidle K."/>
            <person name="Borodovsky M."/>
            <person name="Bowler C."/>
            <person name="Brownlee C."/>
            <person name="Cock J.M."/>
            <person name="Elias M."/>
            <person name="Gladyshev V.N."/>
            <person name="Groth M."/>
            <person name="Guda C."/>
            <person name="Hadaegh A."/>
            <person name="Iglesias-Rodriguez M.D."/>
            <person name="Jenkins J."/>
            <person name="Jones B.M."/>
            <person name="Lawson T."/>
            <person name="Leese F."/>
            <person name="Lindquist E."/>
            <person name="Lobanov A."/>
            <person name="Lomsadze A."/>
            <person name="Malik S.B."/>
            <person name="Marsh M.E."/>
            <person name="Mackinder L."/>
            <person name="Mock T."/>
            <person name="Mueller-Roeber B."/>
            <person name="Pagarete A."/>
            <person name="Parker M."/>
            <person name="Probert I."/>
            <person name="Quesneville H."/>
            <person name="Raines C."/>
            <person name="Rensing S.A."/>
            <person name="Riano-Pachon D.M."/>
            <person name="Richier S."/>
            <person name="Rokitta S."/>
            <person name="Shiraiwa Y."/>
            <person name="Soanes D.M."/>
            <person name="van der Giezen M."/>
            <person name="Wahlund T.M."/>
            <person name="Williams B."/>
            <person name="Wilson W."/>
            <person name="Wolfe G."/>
            <person name="Wurch L.L."/>
        </authorList>
    </citation>
    <scope>NUCLEOTIDE SEQUENCE</scope>
</reference>
<comment type="subcellular location">
    <subcellularLocation>
        <location evidence="1">Nucleus</location>
    </subcellularLocation>
</comment>
<dbReference type="eggNOG" id="KOG4443">
    <property type="taxonomic scope" value="Eukaryota"/>
</dbReference>
<dbReference type="EnsemblProtists" id="EOD12157">
    <property type="protein sequence ID" value="EOD12157"/>
    <property type="gene ID" value="EMIHUDRAFT_67249"/>
</dbReference>
<feature type="domain" description="PHD-type" evidence="10">
    <location>
        <begin position="35"/>
        <end position="85"/>
    </location>
</feature>
<dbReference type="GeneID" id="17258198"/>
<dbReference type="InterPro" id="IPR019787">
    <property type="entry name" value="Znf_PHD-finger"/>
</dbReference>
<dbReference type="KEGG" id="ehx:EMIHUDRAFT_67249"/>
<keyword evidence="2" id="KW-0479">Metal-binding</keyword>
<protein>
    <recommendedName>
        <fullName evidence="10">PHD-type domain-containing protein</fullName>
    </recommendedName>
</protein>
<keyword evidence="4 9" id="KW-0863">Zinc-finger</keyword>
<evidence type="ECO:0000256" key="9">
    <source>
        <dbReference type="PROSITE-ProRule" id="PRU00146"/>
    </source>
</evidence>
<dbReference type="Pfam" id="PF00628">
    <property type="entry name" value="PHD"/>
    <property type="match status" value="2"/>
</dbReference>
<proteinExistence type="predicted"/>
<keyword evidence="5" id="KW-0862">Zinc</keyword>
<evidence type="ECO:0000256" key="7">
    <source>
        <dbReference type="ARBA" id="ARBA00023163"/>
    </source>
</evidence>
<evidence type="ECO:0000256" key="3">
    <source>
        <dbReference type="ARBA" id="ARBA00022737"/>
    </source>
</evidence>
<dbReference type="InterPro" id="IPR001965">
    <property type="entry name" value="Znf_PHD"/>
</dbReference>
<evidence type="ECO:0000256" key="2">
    <source>
        <dbReference type="ARBA" id="ARBA00022723"/>
    </source>
</evidence>
<keyword evidence="12" id="KW-1185">Reference proteome</keyword>
<keyword evidence="6" id="KW-0805">Transcription regulation</keyword>
<dbReference type="PaxDb" id="2903-EOD12157"/>
<dbReference type="HOGENOM" id="CLU_1791947_0_0_1"/>
<organism evidence="11 12">
    <name type="scientific">Emiliania huxleyi (strain CCMP1516)</name>
    <dbReference type="NCBI Taxonomy" id="280463"/>
    <lineage>
        <taxon>Eukaryota</taxon>
        <taxon>Haptista</taxon>
        <taxon>Haptophyta</taxon>
        <taxon>Prymnesiophyceae</taxon>
        <taxon>Isochrysidales</taxon>
        <taxon>Noelaerhabdaceae</taxon>
        <taxon>Emiliania</taxon>
    </lineage>
</organism>
<dbReference type="SUPFAM" id="SSF57903">
    <property type="entry name" value="FYVE/PHD zinc finger"/>
    <property type="match status" value="3"/>
</dbReference>
<evidence type="ECO:0000256" key="8">
    <source>
        <dbReference type="ARBA" id="ARBA00023242"/>
    </source>
</evidence>
<dbReference type="Gene3D" id="3.30.40.10">
    <property type="entry name" value="Zinc/RING finger domain, C3HC4 (zinc finger)"/>
    <property type="match status" value="3"/>
</dbReference>
<evidence type="ECO:0000256" key="6">
    <source>
        <dbReference type="ARBA" id="ARBA00023015"/>
    </source>
</evidence>
<evidence type="ECO:0000256" key="4">
    <source>
        <dbReference type="ARBA" id="ARBA00022771"/>
    </source>
</evidence>
<dbReference type="PANTHER" id="PTHR45888">
    <property type="entry name" value="HL01030P-RELATED"/>
    <property type="match status" value="1"/>
</dbReference>